<dbReference type="PROSITE" id="PS50110">
    <property type="entry name" value="RESPONSE_REGULATORY"/>
    <property type="match status" value="1"/>
</dbReference>
<dbReference type="EMBL" id="PFCQ01000010">
    <property type="protein sequence ID" value="PIR68327.1"/>
    <property type="molecule type" value="Genomic_DNA"/>
</dbReference>
<protein>
    <submittedName>
        <fullName evidence="4">Response regulator</fullName>
    </submittedName>
</protein>
<keyword evidence="1 2" id="KW-0597">Phosphoprotein</keyword>
<dbReference type="InterPro" id="IPR050595">
    <property type="entry name" value="Bact_response_regulator"/>
</dbReference>
<evidence type="ECO:0000256" key="2">
    <source>
        <dbReference type="PROSITE-ProRule" id="PRU00169"/>
    </source>
</evidence>
<feature type="domain" description="Response regulatory" evidence="3">
    <location>
        <begin position="3"/>
        <end position="121"/>
    </location>
</feature>
<dbReference type="PANTHER" id="PTHR44591:SF3">
    <property type="entry name" value="RESPONSE REGULATORY DOMAIN-CONTAINING PROTEIN"/>
    <property type="match status" value="1"/>
</dbReference>
<accession>A0A2H0TBG5</accession>
<proteinExistence type="predicted"/>
<name>A0A2H0TBG5_9BACT</name>
<sequence length="123" mass="13827">MPKILLVEDESMLLEMYRMAFTGGSFQLELVIALNGKEALEKAKSEKPDLILLDILLPDMNGVDVLEQLKDGVDTKNIPIFVLTNFDTEGLAEKVKSMGAEKYLIKSKLTPLKLVEEVKQKFK</sequence>
<dbReference type="SMART" id="SM00448">
    <property type="entry name" value="REC"/>
    <property type="match status" value="1"/>
</dbReference>
<dbReference type="InterPro" id="IPR011006">
    <property type="entry name" value="CheY-like_superfamily"/>
</dbReference>
<evidence type="ECO:0000256" key="1">
    <source>
        <dbReference type="ARBA" id="ARBA00022553"/>
    </source>
</evidence>
<reference evidence="5" key="1">
    <citation type="submission" date="2017-09" db="EMBL/GenBank/DDBJ databases">
        <title>Depth-based differentiation of microbial function through sediment-hosted aquifers and enrichment of novel symbionts in the deep terrestrial subsurface.</title>
        <authorList>
            <person name="Probst A.J."/>
            <person name="Ladd B."/>
            <person name="Jarett J.K."/>
            <person name="Geller-Mcgrath D.E."/>
            <person name="Sieber C.M.K."/>
            <person name="Emerson J.B."/>
            <person name="Anantharaman K."/>
            <person name="Thomas B.C."/>
            <person name="Malmstrom R."/>
            <person name="Stieglmeier M."/>
            <person name="Klingl A."/>
            <person name="Woyke T."/>
            <person name="Ryan C.M."/>
            <person name="Banfield J.F."/>
        </authorList>
    </citation>
    <scope>NUCLEOTIDE SEQUENCE [LARGE SCALE GENOMIC DNA]</scope>
</reference>
<dbReference type="Pfam" id="PF00072">
    <property type="entry name" value="Response_reg"/>
    <property type="match status" value="1"/>
</dbReference>
<dbReference type="SUPFAM" id="SSF52172">
    <property type="entry name" value="CheY-like"/>
    <property type="match status" value="1"/>
</dbReference>
<evidence type="ECO:0000313" key="4">
    <source>
        <dbReference type="EMBL" id="PIR68327.1"/>
    </source>
</evidence>
<dbReference type="Gene3D" id="3.40.50.2300">
    <property type="match status" value="1"/>
</dbReference>
<gene>
    <name evidence="4" type="ORF">COU49_01665</name>
</gene>
<organism evidence="4 5">
    <name type="scientific">Candidatus Nomurabacteria bacterium CG10_big_fil_rev_8_21_14_0_10_35_16</name>
    <dbReference type="NCBI Taxonomy" id="1974731"/>
    <lineage>
        <taxon>Bacteria</taxon>
        <taxon>Candidatus Nomuraibacteriota</taxon>
    </lineage>
</organism>
<comment type="caution">
    <text evidence="4">The sequence shown here is derived from an EMBL/GenBank/DDBJ whole genome shotgun (WGS) entry which is preliminary data.</text>
</comment>
<dbReference type="Proteomes" id="UP000230094">
    <property type="component" value="Unassembled WGS sequence"/>
</dbReference>
<dbReference type="PANTHER" id="PTHR44591">
    <property type="entry name" value="STRESS RESPONSE REGULATOR PROTEIN 1"/>
    <property type="match status" value="1"/>
</dbReference>
<evidence type="ECO:0000313" key="5">
    <source>
        <dbReference type="Proteomes" id="UP000230094"/>
    </source>
</evidence>
<dbReference type="GO" id="GO:0000160">
    <property type="term" value="P:phosphorelay signal transduction system"/>
    <property type="evidence" value="ECO:0007669"/>
    <property type="project" value="InterPro"/>
</dbReference>
<feature type="modified residue" description="4-aspartylphosphate" evidence="2">
    <location>
        <position position="54"/>
    </location>
</feature>
<evidence type="ECO:0000259" key="3">
    <source>
        <dbReference type="PROSITE" id="PS50110"/>
    </source>
</evidence>
<dbReference type="InterPro" id="IPR001789">
    <property type="entry name" value="Sig_transdc_resp-reg_receiver"/>
</dbReference>
<dbReference type="AlphaFoldDB" id="A0A2H0TBG5"/>